<keyword evidence="2" id="KW-1185">Reference proteome</keyword>
<dbReference type="RefSeq" id="WP_158657519.1">
    <property type="nucleotide sequence ID" value="NZ_POQT01000006.1"/>
</dbReference>
<reference evidence="1 2" key="1">
    <citation type="submission" date="2019-02" db="EMBL/GenBank/DDBJ databases">
        <title>Sequencing the genomes of 1000 actinobacteria strains.</title>
        <authorList>
            <person name="Klenk H.-P."/>
        </authorList>
    </citation>
    <scope>NUCLEOTIDE SEQUENCE [LARGE SCALE GENOMIC DNA]</scope>
    <source>
        <strain evidence="1 2">DSM 44509</strain>
    </source>
</reference>
<gene>
    <name evidence="1" type="ORF">BKA19_1471</name>
</gene>
<protein>
    <submittedName>
        <fullName evidence="1">Putative small metal-binding protein</fullName>
    </submittedName>
</protein>
<dbReference type="EMBL" id="SHKV01000001">
    <property type="protein sequence ID" value="RZU31790.1"/>
    <property type="molecule type" value="Genomic_DNA"/>
</dbReference>
<accession>A0A4Q7Y4M6</accession>
<dbReference type="Pfam" id="PF06348">
    <property type="entry name" value="DUF1059"/>
    <property type="match status" value="1"/>
</dbReference>
<name>A0A4Q7Y4M6_9ACTN</name>
<evidence type="ECO:0000313" key="1">
    <source>
        <dbReference type="EMBL" id="RZU31790.1"/>
    </source>
</evidence>
<organism evidence="1 2">
    <name type="scientific">Blastococcus saxobsidens</name>
    <dbReference type="NCBI Taxonomy" id="138336"/>
    <lineage>
        <taxon>Bacteria</taxon>
        <taxon>Bacillati</taxon>
        <taxon>Actinomycetota</taxon>
        <taxon>Actinomycetes</taxon>
        <taxon>Geodermatophilales</taxon>
        <taxon>Geodermatophilaceae</taxon>
        <taxon>Blastococcus</taxon>
    </lineage>
</organism>
<dbReference type="Proteomes" id="UP000292507">
    <property type="component" value="Unassembled WGS sequence"/>
</dbReference>
<dbReference type="InterPro" id="IPR009409">
    <property type="entry name" value="DUF1059"/>
</dbReference>
<comment type="caution">
    <text evidence="1">The sequence shown here is derived from an EMBL/GenBank/DDBJ whole genome shotgun (WGS) entry which is preliminary data.</text>
</comment>
<evidence type="ECO:0000313" key="2">
    <source>
        <dbReference type="Proteomes" id="UP000292507"/>
    </source>
</evidence>
<sequence length="59" mass="6388">MAVQFRCSDVGVACRHVTRAETPEALVAAVAEHAKARHGVTLNDTLVDYAVTKVRPARE</sequence>
<proteinExistence type="predicted"/>
<dbReference type="AlphaFoldDB" id="A0A4Q7Y4M6"/>